<proteinExistence type="predicted"/>
<dbReference type="EMBL" id="JAMYBS010000013">
    <property type="protein sequence ID" value="MCO7545537.1"/>
    <property type="molecule type" value="Genomic_DNA"/>
</dbReference>
<gene>
    <name evidence="1" type="ORF">NJF43_12310</name>
</gene>
<protein>
    <recommendedName>
        <fullName evidence="3">Sel1 repeat family protein</fullName>
    </recommendedName>
</protein>
<comment type="caution">
    <text evidence="1">The sequence shown here is derived from an EMBL/GenBank/DDBJ whole genome shotgun (WGS) entry which is preliminary data.</text>
</comment>
<evidence type="ECO:0000313" key="1">
    <source>
        <dbReference type="EMBL" id="MCO7545537.1"/>
    </source>
</evidence>
<accession>A0AA41WJB6</accession>
<dbReference type="Gene3D" id="1.25.40.10">
    <property type="entry name" value="Tetratricopeptide repeat domain"/>
    <property type="match status" value="1"/>
</dbReference>
<reference evidence="1" key="1">
    <citation type="submission" date="2022-06" db="EMBL/GenBank/DDBJ databases">
        <title>Detection of beta-lactamases in bacteria of animal origin.</title>
        <authorList>
            <person name="Mlynarcik P."/>
            <person name="Zdarska V."/>
            <person name="Chudobova H."/>
            <person name="Prochazkova P."/>
            <person name="Hricova K."/>
            <person name="Mezerova K."/>
            <person name="Bardon J."/>
            <person name="Dolejska M."/>
            <person name="Sukkar I."/>
            <person name="Kolar M."/>
        </authorList>
    </citation>
    <scope>NUCLEOTIDE SEQUENCE</scope>
    <source>
        <strain evidence="1">S 300-3</strain>
    </source>
</reference>
<organism evidence="1 2">
    <name type="scientific">Stutzerimonas nitrititolerans</name>
    <dbReference type="NCBI Taxonomy" id="2482751"/>
    <lineage>
        <taxon>Bacteria</taxon>
        <taxon>Pseudomonadati</taxon>
        <taxon>Pseudomonadota</taxon>
        <taxon>Gammaproteobacteria</taxon>
        <taxon>Pseudomonadales</taxon>
        <taxon>Pseudomonadaceae</taxon>
        <taxon>Stutzerimonas</taxon>
    </lineage>
</organism>
<dbReference type="RefSeq" id="WP_014851948.1">
    <property type="nucleotide sequence ID" value="NZ_DALYQI010000024.1"/>
</dbReference>
<dbReference type="PROSITE" id="PS51257">
    <property type="entry name" value="PROKAR_LIPOPROTEIN"/>
    <property type="match status" value="1"/>
</dbReference>
<name>A0AA41WJB6_9GAMM</name>
<evidence type="ECO:0000313" key="2">
    <source>
        <dbReference type="Proteomes" id="UP001165292"/>
    </source>
</evidence>
<dbReference type="AlphaFoldDB" id="A0AA41WJB6"/>
<dbReference type="SUPFAM" id="SSF81901">
    <property type="entry name" value="HCP-like"/>
    <property type="match status" value="1"/>
</dbReference>
<sequence>MKKILVIGLLLALGGCASQLCHQSPDSEACRAERLLYENDLLQAKILISTGNEEGYELAHALLARSAPQDRHGETDFYQALLMIRQGPQPSEVLKQLQKAQKKGHPHAIALLYKIHHEPYLIEKRDPLEAERYRKAYAQLDVALSGYPSFEKALELVSQLVEEPPQLQPLPCPARCR</sequence>
<evidence type="ECO:0008006" key="3">
    <source>
        <dbReference type="Google" id="ProtNLM"/>
    </source>
</evidence>
<dbReference type="InterPro" id="IPR011990">
    <property type="entry name" value="TPR-like_helical_dom_sf"/>
</dbReference>
<dbReference type="Proteomes" id="UP001165292">
    <property type="component" value="Unassembled WGS sequence"/>
</dbReference>